<evidence type="ECO:0000256" key="1">
    <source>
        <dbReference type="ARBA" id="ARBA00022679"/>
    </source>
</evidence>
<reference evidence="3" key="1">
    <citation type="submission" date="2019-08" db="EMBL/GenBank/DDBJ databases">
        <authorList>
            <person name="Kucharzyk K."/>
            <person name="Murdoch R.W."/>
            <person name="Higgins S."/>
            <person name="Loffler F."/>
        </authorList>
    </citation>
    <scope>NUCLEOTIDE SEQUENCE</scope>
</reference>
<organism evidence="3">
    <name type="scientific">bioreactor metagenome</name>
    <dbReference type="NCBI Taxonomy" id="1076179"/>
    <lineage>
        <taxon>unclassified sequences</taxon>
        <taxon>metagenomes</taxon>
        <taxon>ecological metagenomes</taxon>
    </lineage>
</organism>
<dbReference type="EC" id="2.5.1.19" evidence="3"/>
<dbReference type="SUPFAM" id="SSF55205">
    <property type="entry name" value="EPT/RTPC-like"/>
    <property type="match status" value="1"/>
</dbReference>
<dbReference type="PANTHER" id="PTHR21090:SF5">
    <property type="entry name" value="PENTAFUNCTIONAL AROM POLYPEPTIDE"/>
    <property type="match status" value="1"/>
</dbReference>
<dbReference type="Gene3D" id="3.65.10.10">
    <property type="entry name" value="Enolpyruvate transferase domain"/>
    <property type="match status" value="1"/>
</dbReference>
<feature type="domain" description="Enolpyruvate transferase" evidence="2">
    <location>
        <begin position="1"/>
        <end position="74"/>
    </location>
</feature>
<gene>
    <name evidence="3" type="primary">aroA_48</name>
    <name evidence="3" type="ORF">SDC9_204459</name>
</gene>
<evidence type="ECO:0000259" key="2">
    <source>
        <dbReference type="Pfam" id="PF00275"/>
    </source>
</evidence>
<evidence type="ECO:0000313" key="3">
    <source>
        <dbReference type="EMBL" id="MPN56767.1"/>
    </source>
</evidence>
<dbReference type="AlphaFoldDB" id="A0A645J035"/>
<dbReference type="Pfam" id="PF00275">
    <property type="entry name" value="EPSP_synthase"/>
    <property type="match status" value="1"/>
</dbReference>
<name>A0A645J035_9ZZZZ</name>
<keyword evidence="1 3" id="KW-0808">Transferase</keyword>
<comment type="caution">
    <text evidence="3">The sequence shown here is derived from an EMBL/GenBank/DDBJ whole genome shotgun (WGS) entry which is preliminary data.</text>
</comment>
<dbReference type="GO" id="GO:0009423">
    <property type="term" value="P:chorismate biosynthetic process"/>
    <property type="evidence" value="ECO:0007669"/>
    <property type="project" value="TreeGrafter"/>
</dbReference>
<dbReference type="InterPro" id="IPR036968">
    <property type="entry name" value="Enolpyruvate_Tfrase_sf"/>
</dbReference>
<accession>A0A645J035</accession>
<dbReference type="InterPro" id="IPR013792">
    <property type="entry name" value="RNA3'P_cycl/enolpyr_Trfase_a/b"/>
</dbReference>
<dbReference type="GO" id="GO:0003866">
    <property type="term" value="F:3-phosphoshikimate 1-carboxyvinyltransferase activity"/>
    <property type="evidence" value="ECO:0007669"/>
    <property type="project" value="UniProtKB-EC"/>
</dbReference>
<protein>
    <submittedName>
        <fullName evidence="3">3-phosphoshikimate 1-carboxyvinyltransferase</fullName>
        <ecNumber evidence="3">2.5.1.19</ecNumber>
    </submittedName>
</protein>
<dbReference type="PANTHER" id="PTHR21090">
    <property type="entry name" value="AROM/DEHYDROQUINATE SYNTHASE"/>
    <property type="match status" value="1"/>
</dbReference>
<sequence length="86" mass="9317">MTRELRKMGADIDELDDGMVIRGNAAKIHGAEVESYDDHRIAMSLAIAGLAANSPTTVRHAECCSVTYPGFVEDFRSLGADFRSEG</sequence>
<dbReference type="EMBL" id="VSSQ01127484">
    <property type="protein sequence ID" value="MPN56767.1"/>
    <property type="molecule type" value="Genomic_DNA"/>
</dbReference>
<dbReference type="InterPro" id="IPR001986">
    <property type="entry name" value="Enolpyruvate_Tfrase_dom"/>
</dbReference>
<proteinExistence type="predicted"/>